<comment type="function">
    <text evidence="1 14">Converts 2,5-diamino-6-(ribosylamino)-4(3h)-pyrimidinone 5'-phosphate into 5-amino-6-(ribosylamino)-2,4(1h,3h)-pyrimidinedione 5'-phosphate.</text>
</comment>
<feature type="binding site" evidence="16">
    <location>
        <position position="177"/>
    </location>
    <ligand>
        <name>substrate</name>
    </ligand>
</feature>
<feature type="binding site" evidence="16">
    <location>
        <position position="276"/>
    </location>
    <ligand>
        <name>substrate</name>
    </ligand>
</feature>
<evidence type="ECO:0000256" key="1">
    <source>
        <dbReference type="ARBA" id="ARBA00002151"/>
    </source>
</evidence>
<dbReference type="OrthoDB" id="9800865at2"/>
<comment type="pathway">
    <text evidence="3 14">Cofactor biosynthesis; riboflavin biosynthesis; 5-amino-6-(D-ribitylamino)uracil from GTP: step 3/4.</text>
</comment>
<evidence type="ECO:0000256" key="9">
    <source>
        <dbReference type="ARBA" id="ARBA00022857"/>
    </source>
</evidence>
<dbReference type="InterPro" id="IPR004794">
    <property type="entry name" value="Eubact_RibD"/>
</dbReference>
<evidence type="ECO:0000256" key="3">
    <source>
        <dbReference type="ARBA" id="ARBA00004910"/>
    </source>
</evidence>
<dbReference type="InterPro" id="IPR002125">
    <property type="entry name" value="CMP_dCMP_dom"/>
</dbReference>
<comment type="similarity">
    <text evidence="4 14">In the N-terminal section; belongs to the cytidine and deoxycytidylate deaminase family.</text>
</comment>
<feature type="binding site" evidence="17">
    <location>
        <position position="86"/>
    </location>
    <ligand>
        <name>Zn(2+)</name>
        <dbReference type="ChEBI" id="CHEBI:29105"/>
        <note>catalytic</note>
    </ligand>
</feature>
<accession>N1UR68</accession>
<evidence type="ECO:0000256" key="8">
    <source>
        <dbReference type="ARBA" id="ARBA00022833"/>
    </source>
</evidence>
<comment type="cofactor">
    <cofactor evidence="14 17">
        <name>Zn(2+)</name>
        <dbReference type="ChEBI" id="CHEBI:29105"/>
    </cofactor>
    <text evidence="14 17">Binds 1 zinc ion.</text>
</comment>
<evidence type="ECO:0000256" key="7">
    <source>
        <dbReference type="ARBA" id="ARBA00022723"/>
    </source>
</evidence>
<dbReference type="Proteomes" id="UP000010729">
    <property type="component" value="Unassembled WGS sequence"/>
</dbReference>
<evidence type="ECO:0000256" key="10">
    <source>
        <dbReference type="ARBA" id="ARBA00023002"/>
    </source>
</evidence>
<dbReference type="PANTHER" id="PTHR38011">
    <property type="entry name" value="DIHYDROFOLATE REDUCTASE FAMILY PROTEIN (AFU_ORTHOLOGUE AFUA_8G06820)"/>
    <property type="match status" value="1"/>
</dbReference>
<evidence type="ECO:0000256" key="16">
    <source>
        <dbReference type="PIRSR" id="PIRSR006769-2"/>
    </source>
</evidence>
<dbReference type="UniPathway" id="UPA00275">
    <property type="reaction ID" value="UER00401"/>
</dbReference>
<dbReference type="InterPro" id="IPR016193">
    <property type="entry name" value="Cytidine_deaminase-like"/>
</dbReference>
<dbReference type="Gene3D" id="3.40.140.10">
    <property type="entry name" value="Cytidine Deaminase, domain 2"/>
    <property type="match status" value="1"/>
</dbReference>
<feature type="active site" description="Proton donor" evidence="15">
    <location>
        <position position="58"/>
    </location>
</feature>
<evidence type="ECO:0000256" key="17">
    <source>
        <dbReference type="PIRSR" id="PIRSR006769-3"/>
    </source>
</evidence>
<dbReference type="SUPFAM" id="SSF53597">
    <property type="entry name" value="Dihydrofolate reductase-like"/>
    <property type="match status" value="1"/>
</dbReference>
<keyword evidence="10 14" id="KW-0560">Oxidoreductase</keyword>
<dbReference type="PROSITE" id="PS51747">
    <property type="entry name" value="CYT_DCMP_DEAMINASES_2"/>
    <property type="match status" value="1"/>
</dbReference>
<keyword evidence="9 14" id="KW-0521">NADP</keyword>
<organism evidence="19 20">
    <name type="scientific">Arthrobacter crystallopoietes BAB-32</name>
    <dbReference type="NCBI Taxonomy" id="1246476"/>
    <lineage>
        <taxon>Bacteria</taxon>
        <taxon>Bacillati</taxon>
        <taxon>Actinomycetota</taxon>
        <taxon>Actinomycetes</taxon>
        <taxon>Micrococcales</taxon>
        <taxon>Micrococcaceae</taxon>
        <taxon>Crystallibacter</taxon>
    </lineage>
</organism>
<feature type="binding site" evidence="16">
    <location>
        <position position="213"/>
    </location>
    <ligand>
        <name>substrate</name>
    </ligand>
</feature>
<evidence type="ECO:0000256" key="11">
    <source>
        <dbReference type="ARBA" id="ARBA00023268"/>
    </source>
</evidence>
<feature type="binding site" evidence="16">
    <location>
        <position position="205"/>
    </location>
    <ligand>
        <name>NADP(+)</name>
        <dbReference type="ChEBI" id="CHEBI:58349"/>
    </ligand>
</feature>
<evidence type="ECO:0000256" key="14">
    <source>
        <dbReference type="PIRNR" id="PIRNR006769"/>
    </source>
</evidence>
<dbReference type="Pfam" id="PF00383">
    <property type="entry name" value="dCMP_cyt_deam_1"/>
    <property type="match status" value="1"/>
</dbReference>
<evidence type="ECO:0000313" key="20">
    <source>
        <dbReference type="Proteomes" id="UP000010729"/>
    </source>
</evidence>
<dbReference type="InterPro" id="IPR050765">
    <property type="entry name" value="Riboflavin_Biosynth_HTPR"/>
</dbReference>
<dbReference type="GO" id="GO:0008703">
    <property type="term" value="F:5-amino-6-(5-phosphoribosylamino)uracil reductase activity"/>
    <property type="evidence" value="ECO:0007669"/>
    <property type="project" value="UniProtKB-EC"/>
</dbReference>
<gene>
    <name evidence="19" type="ORF">D477_017640</name>
</gene>
<evidence type="ECO:0000256" key="12">
    <source>
        <dbReference type="ARBA" id="ARBA00049861"/>
    </source>
</evidence>
<keyword evidence="20" id="KW-1185">Reference proteome</keyword>
<dbReference type="EC" id="1.1.1.193" evidence="14"/>
<dbReference type="InterPro" id="IPR024072">
    <property type="entry name" value="DHFR-like_dom_sf"/>
</dbReference>
<comment type="catalytic activity">
    <reaction evidence="12 14">
        <text>5-amino-6-(5-phospho-D-ribitylamino)uracil + NADP(+) = 5-amino-6-(5-phospho-D-ribosylamino)uracil + NADPH + H(+)</text>
        <dbReference type="Rhea" id="RHEA:17845"/>
        <dbReference type="ChEBI" id="CHEBI:15378"/>
        <dbReference type="ChEBI" id="CHEBI:57783"/>
        <dbReference type="ChEBI" id="CHEBI:58349"/>
        <dbReference type="ChEBI" id="CHEBI:58421"/>
        <dbReference type="ChEBI" id="CHEBI:58453"/>
        <dbReference type="EC" id="1.1.1.193"/>
    </reaction>
</comment>
<comment type="caution">
    <text evidence="19">The sequence shown here is derived from an EMBL/GenBank/DDBJ whole genome shotgun (WGS) entry which is preliminary data.</text>
</comment>
<protein>
    <recommendedName>
        <fullName evidence="14">Riboflavin biosynthesis protein RibD</fullName>
    </recommendedName>
    <domain>
        <recommendedName>
            <fullName evidence="14">Diaminohydroxyphosphoribosylaminopyrimidine deaminase</fullName>
            <shortName evidence="14">DRAP deaminase</shortName>
            <ecNumber evidence="14">3.5.4.26</ecNumber>
        </recommendedName>
        <alternativeName>
            <fullName evidence="14">Riboflavin-specific deaminase</fullName>
        </alternativeName>
    </domain>
    <domain>
        <recommendedName>
            <fullName evidence="14">5-amino-6-(5-phosphoribosylamino)uracil reductase</fullName>
            <ecNumber evidence="14">1.1.1.193</ecNumber>
        </recommendedName>
        <alternativeName>
            <fullName evidence="14">HTP reductase</fullName>
        </alternativeName>
    </domain>
</protein>
<dbReference type="InterPro" id="IPR002734">
    <property type="entry name" value="RibDG_C"/>
</dbReference>
<evidence type="ECO:0000313" key="19">
    <source>
        <dbReference type="EMBL" id="EMY32916.1"/>
    </source>
</evidence>
<sequence>MSLQDFSAAEEQAMRLALSEARRGLRGANPLVGAAILDAGGRVIASGYHRGAGHPHAEVEALATLPAGTEPATLSGATMVVTLEPCNHHGRTGPCAAAVADAGIGTLIYASADQTQAAGGADFLRQHGVRVRSGLLGDEALDLNQRWFKAKAAGRPFTTMHVAQTLDGLIAAADGTSQWITSEAARQDSHEIRSRVDAIIAGTGTVFADDPRLTARTASGEPASNQPLRVVMGYRDVPEHAAVRGDDGRFLQVRSHEAEAVLKSLASRGVAHAMIEGGATVAGAFLQADLVDELVLYLAPMLLGAGTRSTAPLGISTLSDAARWRWDSTGGGHTINLGADLRLHLEPEPDGTMPAVRKGH</sequence>
<evidence type="ECO:0000256" key="13">
    <source>
        <dbReference type="ARBA" id="ARBA00049886"/>
    </source>
</evidence>
<dbReference type="CDD" id="cd01284">
    <property type="entry name" value="Riboflavin_deaminase-reductase"/>
    <property type="match status" value="1"/>
</dbReference>
<dbReference type="GO" id="GO:0008835">
    <property type="term" value="F:diaminohydroxyphosphoribosylaminopyrimidine deaminase activity"/>
    <property type="evidence" value="ECO:0007669"/>
    <property type="project" value="UniProtKB-EC"/>
</dbReference>
<feature type="domain" description="CMP/dCMP-type deaminase" evidence="18">
    <location>
        <begin position="8"/>
        <end position="132"/>
    </location>
</feature>
<proteinExistence type="inferred from homology"/>
<keyword evidence="7 14" id="KW-0479">Metal-binding</keyword>
<feature type="binding site" evidence="16">
    <location>
        <position position="179"/>
    </location>
    <ligand>
        <name>NADP(+)</name>
        <dbReference type="ChEBI" id="CHEBI:58349"/>
    </ligand>
</feature>
<dbReference type="PROSITE" id="PS00903">
    <property type="entry name" value="CYT_DCMP_DEAMINASES_1"/>
    <property type="match status" value="1"/>
</dbReference>
<dbReference type="PANTHER" id="PTHR38011:SF7">
    <property type="entry name" value="2,5-DIAMINO-6-RIBOSYLAMINO-4(3H)-PYRIMIDINONE 5'-PHOSPHATE REDUCTASE"/>
    <property type="match status" value="1"/>
</dbReference>
<dbReference type="GO" id="GO:0009231">
    <property type="term" value="P:riboflavin biosynthetic process"/>
    <property type="evidence" value="ECO:0007669"/>
    <property type="project" value="UniProtKB-UniPathway"/>
</dbReference>
<name>N1UR68_9MICC</name>
<keyword evidence="11" id="KW-0511">Multifunctional enzyme</keyword>
<feature type="binding site" evidence="16">
    <location>
        <position position="209"/>
    </location>
    <ligand>
        <name>NADP(+)</name>
        <dbReference type="ChEBI" id="CHEBI:58349"/>
    </ligand>
</feature>
<comment type="catalytic activity">
    <reaction evidence="13 14">
        <text>2,5-diamino-6-hydroxy-4-(5-phosphoribosylamino)-pyrimidine + H2O + H(+) = 5-amino-6-(5-phospho-D-ribosylamino)uracil + NH4(+)</text>
        <dbReference type="Rhea" id="RHEA:21868"/>
        <dbReference type="ChEBI" id="CHEBI:15377"/>
        <dbReference type="ChEBI" id="CHEBI:15378"/>
        <dbReference type="ChEBI" id="CHEBI:28938"/>
        <dbReference type="ChEBI" id="CHEBI:58453"/>
        <dbReference type="ChEBI" id="CHEBI:58614"/>
        <dbReference type="EC" id="3.5.4.26"/>
    </reaction>
</comment>
<dbReference type="EMBL" id="ANPE02000220">
    <property type="protein sequence ID" value="EMY32916.1"/>
    <property type="molecule type" value="Genomic_DNA"/>
</dbReference>
<keyword evidence="14" id="KW-0378">Hydrolase</keyword>
<feature type="binding site" evidence="16">
    <location>
        <position position="163"/>
    </location>
    <ligand>
        <name>NADP(+)</name>
        <dbReference type="ChEBI" id="CHEBI:58349"/>
    </ligand>
</feature>
<dbReference type="Pfam" id="PF01872">
    <property type="entry name" value="RibD_C"/>
    <property type="match status" value="1"/>
</dbReference>
<dbReference type="NCBIfam" id="TIGR00326">
    <property type="entry name" value="eubact_ribD"/>
    <property type="match status" value="1"/>
</dbReference>
<feature type="binding site" evidence="17">
    <location>
        <position position="95"/>
    </location>
    <ligand>
        <name>Zn(2+)</name>
        <dbReference type="ChEBI" id="CHEBI:29105"/>
        <note>catalytic</note>
    </ligand>
</feature>
<dbReference type="EC" id="3.5.4.26" evidence="14"/>
<evidence type="ECO:0000259" key="18">
    <source>
        <dbReference type="PROSITE" id="PS51747"/>
    </source>
</evidence>
<dbReference type="GO" id="GO:0008270">
    <property type="term" value="F:zinc ion binding"/>
    <property type="evidence" value="ECO:0007669"/>
    <property type="project" value="InterPro"/>
</dbReference>
<evidence type="ECO:0000256" key="15">
    <source>
        <dbReference type="PIRSR" id="PIRSR006769-1"/>
    </source>
</evidence>
<comment type="similarity">
    <text evidence="5 14">In the C-terminal section; belongs to the HTP reductase family.</text>
</comment>
<evidence type="ECO:0000256" key="6">
    <source>
        <dbReference type="ARBA" id="ARBA00022619"/>
    </source>
</evidence>
<dbReference type="InterPro" id="IPR016192">
    <property type="entry name" value="APOBEC/CMP_deaminase_Zn-bd"/>
</dbReference>
<dbReference type="SUPFAM" id="SSF53927">
    <property type="entry name" value="Cytidine deaminase-like"/>
    <property type="match status" value="1"/>
</dbReference>
<keyword evidence="6 14" id="KW-0686">Riboflavin biosynthesis</keyword>
<dbReference type="PIRSF" id="PIRSF006769">
    <property type="entry name" value="RibD"/>
    <property type="match status" value="1"/>
</dbReference>
<feature type="binding site" evidence="16">
    <location>
        <begin position="278"/>
        <end position="284"/>
    </location>
    <ligand>
        <name>NADP(+)</name>
        <dbReference type="ChEBI" id="CHEBI:58349"/>
    </ligand>
</feature>
<evidence type="ECO:0000256" key="4">
    <source>
        <dbReference type="ARBA" id="ARBA00005259"/>
    </source>
</evidence>
<reference evidence="19 20" key="1">
    <citation type="journal article" date="2013" name="Genome Announc.">
        <title>Draft Genome Sequence of Arthrobacter crystallopoietes Strain BAB-32, Revealing Genes for Bioremediation.</title>
        <authorList>
            <person name="Joshi M.N."/>
            <person name="Pandit A.S."/>
            <person name="Sharma A."/>
            <person name="Pandya R.V."/>
            <person name="Desai S.M."/>
            <person name="Saxena A.K."/>
            <person name="Bagatharia S.B."/>
        </authorList>
    </citation>
    <scope>NUCLEOTIDE SEQUENCE [LARGE SCALE GENOMIC DNA]</scope>
    <source>
        <strain evidence="19 20">BAB-32</strain>
    </source>
</reference>
<feature type="binding site" evidence="17">
    <location>
        <position position="56"/>
    </location>
    <ligand>
        <name>Zn(2+)</name>
        <dbReference type="ChEBI" id="CHEBI:29105"/>
        <note>catalytic</note>
    </ligand>
</feature>
<feature type="binding site" evidence="16">
    <location>
        <position position="193"/>
    </location>
    <ligand>
        <name>substrate</name>
    </ligand>
</feature>
<dbReference type="Gene3D" id="3.40.430.10">
    <property type="entry name" value="Dihydrofolate Reductase, subunit A"/>
    <property type="match status" value="1"/>
</dbReference>
<feature type="binding site" evidence="16">
    <location>
        <position position="216"/>
    </location>
    <ligand>
        <name>substrate</name>
    </ligand>
</feature>
<comment type="pathway">
    <text evidence="2 14">Cofactor biosynthesis; riboflavin biosynthesis; 5-amino-6-(D-ribitylamino)uracil from GTP: step 2/4.</text>
</comment>
<dbReference type="AlphaFoldDB" id="N1UR68"/>
<evidence type="ECO:0000256" key="2">
    <source>
        <dbReference type="ARBA" id="ARBA00004882"/>
    </source>
</evidence>
<dbReference type="RefSeq" id="WP_005272526.1">
    <property type="nucleotide sequence ID" value="NZ_ANPE02000220.1"/>
</dbReference>
<evidence type="ECO:0000256" key="5">
    <source>
        <dbReference type="ARBA" id="ARBA00007417"/>
    </source>
</evidence>
<keyword evidence="8 14" id="KW-0862">Zinc</keyword>